<reference evidence="2 3" key="1">
    <citation type="journal article" date="2014" name="PLoS ONE">
        <title>Global Analysis of Gene Expression Profiles in Physic Nut (Jatropha curcas L.) Seedlings Exposed to Salt Stress.</title>
        <authorList>
            <person name="Zhang L."/>
            <person name="Zhang C."/>
            <person name="Wu P."/>
            <person name="Chen Y."/>
            <person name="Li M."/>
            <person name="Jiang H."/>
            <person name="Wu G."/>
        </authorList>
    </citation>
    <scope>NUCLEOTIDE SEQUENCE [LARGE SCALE GENOMIC DNA]</scope>
    <source>
        <strain evidence="3">cv. GZQX0401</strain>
        <tissue evidence="2">Young leaves</tissue>
    </source>
</reference>
<gene>
    <name evidence="2" type="ORF">JCGZ_16095</name>
</gene>
<accession>A0A067L3A7</accession>
<feature type="region of interest" description="Disordered" evidence="1">
    <location>
        <begin position="46"/>
        <end position="65"/>
    </location>
</feature>
<dbReference type="Proteomes" id="UP000027138">
    <property type="component" value="Unassembled WGS sequence"/>
</dbReference>
<evidence type="ECO:0000313" key="2">
    <source>
        <dbReference type="EMBL" id="KDP41688.1"/>
    </source>
</evidence>
<evidence type="ECO:0000313" key="3">
    <source>
        <dbReference type="Proteomes" id="UP000027138"/>
    </source>
</evidence>
<sequence length="145" mass="16422">MAEPVLLRGIKLVRLHHNHHRLAVRILSPFHQSWCSAADATRLDEEVTTADKSTGELSARKPPKYSKWDDPDYRKWIEEENEILTDIGPITYLTKEILHTDRLAFLKRLCDRLTGTASTHGVQLSLIPLDFCGSLLLNLPISGLV</sequence>
<protein>
    <submittedName>
        <fullName evidence="2">Uncharacterized protein</fullName>
    </submittedName>
</protein>
<proteinExistence type="predicted"/>
<dbReference type="AlphaFoldDB" id="A0A067L3A7"/>
<organism evidence="2 3">
    <name type="scientific">Jatropha curcas</name>
    <name type="common">Barbados nut</name>
    <dbReference type="NCBI Taxonomy" id="180498"/>
    <lineage>
        <taxon>Eukaryota</taxon>
        <taxon>Viridiplantae</taxon>
        <taxon>Streptophyta</taxon>
        <taxon>Embryophyta</taxon>
        <taxon>Tracheophyta</taxon>
        <taxon>Spermatophyta</taxon>
        <taxon>Magnoliopsida</taxon>
        <taxon>eudicotyledons</taxon>
        <taxon>Gunneridae</taxon>
        <taxon>Pentapetalae</taxon>
        <taxon>rosids</taxon>
        <taxon>fabids</taxon>
        <taxon>Malpighiales</taxon>
        <taxon>Euphorbiaceae</taxon>
        <taxon>Crotonoideae</taxon>
        <taxon>Jatropheae</taxon>
        <taxon>Jatropha</taxon>
    </lineage>
</organism>
<dbReference type="EMBL" id="KK914318">
    <property type="protein sequence ID" value="KDP41688.1"/>
    <property type="molecule type" value="Genomic_DNA"/>
</dbReference>
<dbReference type="OrthoDB" id="695233at2759"/>
<keyword evidence="3" id="KW-1185">Reference proteome</keyword>
<evidence type="ECO:0000256" key="1">
    <source>
        <dbReference type="SAM" id="MobiDB-lite"/>
    </source>
</evidence>
<name>A0A067L3A7_JATCU</name>